<dbReference type="InterPro" id="IPR027417">
    <property type="entry name" value="P-loop_NTPase"/>
</dbReference>
<dbReference type="OrthoDB" id="7300650at2"/>
<dbReference type="InterPro" id="IPR052754">
    <property type="entry name" value="NTPase_KAP_P-loop"/>
</dbReference>
<dbReference type="InterPro" id="IPR011646">
    <property type="entry name" value="KAP_P-loop"/>
</dbReference>
<dbReference type="SUPFAM" id="SSF52540">
    <property type="entry name" value="P-loop containing nucleoside triphosphate hydrolases"/>
    <property type="match status" value="1"/>
</dbReference>
<dbReference type="AlphaFoldDB" id="A0A5A9GFF1"/>
<evidence type="ECO:0000313" key="3">
    <source>
        <dbReference type="EMBL" id="KAA0593141.1"/>
    </source>
</evidence>
<dbReference type="EMBL" id="VTTN01000012">
    <property type="protein sequence ID" value="KAA0593141.1"/>
    <property type="molecule type" value="Genomic_DNA"/>
</dbReference>
<dbReference type="Gene3D" id="3.40.50.300">
    <property type="entry name" value="P-loop containing nucleotide triphosphate hydrolases"/>
    <property type="match status" value="1"/>
</dbReference>
<evidence type="ECO:0000259" key="2">
    <source>
        <dbReference type="Pfam" id="PF07693"/>
    </source>
</evidence>
<comment type="caution">
    <text evidence="3">The sequence shown here is derived from an EMBL/GenBank/DDBJ whole genome shotgun (WGS) entry which is preliminary data.</text>
</comment>
<dbReference type="PANTHER" id="PTHR22674">
    <property type="entry name" value="NTPASE, KAP FAMILY P-LOOP DOMAIN-CONTAINING 1"/>
    <property type="match status" value="1"/>
</dbReference>
<evidence type="ECO:0000256" key="1">
    <source>
        <dbReference type="SAM" id="MobiDB-lite"/>
    </source>
</evidence>
<evidence type="ECO:0000313" key="4">
    <source>
        <dbReference type="Proteomes" id="UP000324927"/>
    </source>
</evidence>
<name>A0A5A9GFF1_AZOLI</name>
<reference evidence="3 4" key="1">
    <citation type="submission" date="2019-08" db="EMBL/GenBank/DDBJ databases">
        <authorList>
            <person name="Grouzdev D."/>
            <person name="Tikhonova E."/>
            <person name="Kravchenko I."/>
        </authorList>
    </citation>
    <scope>NUCLEOTIDE SEQUENCE [LARGE SCALE GENOMIC DNA]</scope>
    <source>
        <strain evidence="3 4">59b</strain>
    </source>
</reference>
<dbReference type="PANTHER" id="PTHR22674:SF6">
    <property type="entry name" value="NTPASE KAP FAMILY P-LOOP DOMAIN-CONTAINING PROTEIN 1"/>
    <property type="match status" value="1"/>
</dbReference>
<proteinExistence type="predicted"/>
<accession>A0A5A9GFF1</accession>
<organism evidence="3 4">
    <name type="scientific">Azospirillum lipoferum</name>
    <dbReference type="NCBI Taxonomy" id="193"/>
    <lineage>
        <taxon>Bacteria</taxon>
        <taxon>Pseudomonadati</taxon>
        <taxon>Pseudomonadota</taxon>
        <taxon>Alphaproteobacteria</taxon>
        <taxon>Rhodospirillales</taxon>
        <taxon>Azospirillaceae</taxon>
        <taxon>Azospirillum</taxon>
    </lineage>
</organism>
<protein>
    <recommendedName>
        <fullName evidence="2">KAP NTPase domain-containing protein</fullName>
    </recommendedName>
</protein>
<gene>
    <name evidence="3" type="ORF">FZ942_24700</name>
</gene>
<keyword evidence="4" id="KW-1185">Reference proteome</keyword>
<feature type="region of interest" description="Disordered" evidence="1">
    <location>
        <begin position="1"/>
        <end position="23"/>
    </location>
</feature>
<sequence length="728" mass="80707">MAFPMSDRQSTPEMMVPEQHPDRPIATATEDRLGRSEFVARLARALVTPTGRASGVVIGLNGPWGSGKSSILNLLAEECGAAAKRENRPAPVVVRFDPWLVSGRDDLVSRFIKELNAEIRKVGTAHPEIKATLLELANRLAVYGKDLSAGVGWLLFGNVPLGGTFMSGLFQFIAALTGRVTTLDAQRETVRKCLAGVPVPIIVLIDELDRVEDAEVRTVAQLVRAVADFPGISYLLAYDRVRVVEALGDKNVDRGAAYLEKIVQLEVRVPSSLSEEIGKLLDEALQRLADLGVLPAQWSADTRFVTLRHVLVPSVLPTPRDLRRATGMFAVLVGMLRREIDWVDLLGYSVLLAKMPRVVDAIQRRPEAFTIDFLTPNWYRFAGGNERTSEERLKDFNLTSDAPEAKLLAFLFPCFAEKEAADEPPPSRMLRTLEGLNTVLRLGLVPGVIAHEDFGTFVGLDAERKQRDVQRRIDDGTIGQFLHGLLHAYPDFDDPDPVGTILLFFGLAPISPEHRVPLHQLEDQAHTFHRFVHRSIQLKPSLAPAVVTAVERMLSDGKFELVARFLEMESEDHGFDTFHAKVGMFGRAFGSWPRTRREDIERLRDKFRTAIQSAQTGGTLLQSLRTLIPIIFGIRMGAWNEGCCASLSQSVAADQIAFLSFVQLWTDVPEPSLEGLDGMLDTSVLCRRLAEFRYAEDTLFNDPVVKTAMEKAHRAVEQHQRSSATAGS</sequence>
<dbReference type="Pfam" id="PF07693">
    <property type="entry name" value="KAP_NTPase"/>
    <property type="match status" value="1"/>
</dbReference>
<feature type="domain" description="KAP NTPase" evidence="2">
    <location>
        <begin position="36"/>
        <end position="331"/>
    </location>
</feature>
<dbReference type="Proteomes" id="UP000324927">
    <property type="component" value="Unassembled WGS sequence"/>
</dbReference>